<dbReference type="GO" id="GO:0016757">
    <property type="term" value="F:glycosyltransferase activity"/>
    <property type="evidence" value="ECO:0007669"/>
    <property type="project" value="InterPro"/>
</dbReference>
<dbReference type="STRING" id="930117.SAMN05216225_100434"/>
<accession>A0A1M5EAB3</accession>
<evidence type="ECO:0000313" key="4">
    <source>
        <dbReference type="Proteomes" id="UP000183988"/>
    </source>
</evidence>
<dbReference type="RefSeq" id="WP_072888270.1">
    <property type="nucleotide sequence ID" value="NZ_FQVW01000004.1"/>
</dbReference>
<reference evidence="3 4" key="1">
    <citation type="submission" date="2016-11" db="EMBL/GenBank/DDBJ databases">
        <authorList>
            <person name="Jaros S."/>
            <person name="Januszkiewicz K."/>
            <person name="Wedrychowicz H."/>
        </authorList>
    </citation>
    <scope>NUCLEOTIDE SEQUENCE [LARGE SCALE GENOMIC DNA]</scope>
    <source>
        <strain evidence="3 4">IBRC-M 10683</strain>
    </source>
</reference>
<dbReference type="InterPro" id="IPR001296">
    <property type="entry name" value="Glyco_trans_1"/>
</dbReference>
<dbReference type="PANTHER" id="PTHR12526">
    <property type="entry name" value="GLYCOSYLTRANSFERASE"/>
    <property type="match status" value="1"/>
</dbReference>
<gene>
    <name evidence="3" type="ORF">SAMN05216225_100434</name>
</gene>
<dbReference type="InterPro" id="IPR028098">
    <property type="entry name" value="Glyco_trans_4-like_N"/>
</dbReference>
<protein>
    <submittedName>
        <fullName evidence="3">Glycosyltransferase involved in cell wall bisynthesis</fullName>
    </submittedName>
</protein>
<dbReference type="Proteomes" id="UP000183988">
    <property type="component" value="Unassembled WGS sequence"/>
</dbReference>
<organism evidence="3 4">
    <name type="scientific">Ornithinibacillus halophilus</name>
    <dbReference type="NCBI Taxonomy" id="930117"/>
    <lineage>
        <taxon>Bacteria</taxon>
        <taxon>Bacillati</taxon>
        <taxon>Bacillota</taxon>
        <taxon>Bacilli</taxon>
        <taxon>Bacillales</taxon>
        <taxon>Bacillaceae</taxon>
        <taxon>Ornithinibacillus</taxon>
    </lineage>
</organism>
<dbReference type="AlphaFoldDB" id="A0A1M5EAB3"/>
<evidence type="ECO:0000313" key="3">
    <source>
        <dbReference type="EMBL" id="SHF76126.1"/>
    </source>
</evidence>
<dbReference type="CDD" id="cd03811">
    <property type="entry name" value="GT4_GT28_WabH-like"/>
    <property type="match status" value="1"/>
</dbReference>
<dbReference type="PANTHER" id="PTHR12526:SF630">
    <property type="entry name" value="GLYCOSYLTRANSFERASE"/>
    <property type="match status" value="1"/>
</dbReference>
<sequence>MKKIKVVFFIYQLGSGGAARTLLNIVNNIDRGRFEPVLVTLNYEGNYEHYLHEDVPLIKLPTRRLRSAIIPLSRVIRRESADIVFSTIPNYNTIALLANLLSFTKAKNIVREAAYLGGSFSSNLKLRVYGMLYKFAPRVIALSQGVKDNIVKRYKVNPEKITVIYNPVDLETIQSNAINGEMQKEDQVIFHSEAKTIVTAGRLVADKDHKTLIKAFSKINQKLNVHLFILGEGDLEKELKQQSEQLNVQDNVHFVGFQKNPYVYFHHADLFVLSSKREGFGHVLAEALATGTPVVSTNCKPGAVEVLDHGTYGKLCEVGNADNMADAIYEVLTIDDSQREQMVQKGLKRAQEFNAQDIVKQYEEVFVQHANQRTRDRM</sequence>
<dbReference type="Gene3D" id="3.40.50.2000">
    <property type="entry name" value="Glycogen Phosphorylase B"/>
    <property type="match status" value="2"/>
</dbReference>
<dbReference type="EMBL" id="FQVW01000004">
    <property type="protein sequence ID" value="SHF76126.1"/>
    <property type="molecule type" value="Genomic_DNA"/>
</dbReference>
<keyword evidence="3" id="KW-0808">Transferase</keyword>
<feature type="domain" description="Glycosyl transferase family 1" evidence="1">
    <location>
        <begin position="190"/>
        <end position="348"/>
    </location>
</feature>
<evidence type="ECO:0000259" key="1">
    <source>
        <dbReference type="Pfam" id="PF00534"/>
    </source>
</evidence>
<proteinExistence type="predicted"/>
<name>A0A1M5EAB3_9BACI</name>
<dbReference type="SUPFAM" id="SSF53756">
    <property type="entry name" value="UDP-Glycosyltransferase/glycogen phosphorylase"/>
    <property type="match status" value="1"/>
</dbReference>
<evidence type="ECO:0000259" key="2">
    <source>
        <dbReference type="Pfam" id="PF13439"/>
    </source>
</evidence>
<dbReference type="Pfam" id="PF13439">
    <property type="entry name" value="Glyco_transf_4"/>
    <property type="match status" value="1"/>
</dbReference>
<dbReference type="OrthoDB" id="9787617at2"/>
<feature type="domain" description="Glycosyltransferase subfamily 4-like N-terminal" evidence="2">
    <location>
        <begin position="16"/>
        <end position="171"/>
    </location>
</feature>
<dbReference type="Pfam" id="PF00534">
    <property type="entry name" value="Glycos_transf_1"/>
    <property type="match status" value="1"/>
</dbReference>
<keyword evidence="4" id="KW-1185">Reference proteome</keyword>